<comment type="subcellular location">
    <subcellularLocation>
        <location evidence="1 10 11">Nucleus</location>
    </subcellularLocation>
</comment>
<feature type="region of interest" description="Disordered" evidence="13">
    <location>
        <begin position="157"/>
        <end position="190"/>
    </location>
</feature>
<keyword evidence="3" id="KW-0677">Repeat</keyword>
<dbReference type="Pfam" id="PF00046">
    <property type="entry name" value="Homeodomain"/>
    <property type="match status" value="1"/>
</dbReference>
<feature type="domain" description="CUT" evidence="15">
    <location>
        <begin position="258"/>
        <end position="345"/>
    </location>
</feature>
<dbReference type="GO" id="GO:0030154">
    <property type="term" value="P:cell differentiation"/>
    <property type="evidence" value="ECO:0007669"/>
    <property type="project" value="UniProtKB-ARBA"/>
</dbReference>
<dbReference type="SMART" id="SM01109">
    <property type="entry name" value="CUT"/>
    <property type="match status" value="2"/>
</dbReference>
<dbReference type="SMART" id="SM00389">
    <property type="entry name" value="HOX"/>
    <property type="match status" value="1"/>
</dbReference>
<dbReference type="OrthoDB" id="10257567at2759"/>
<evidence type="ECO:0000256" key="5">
    <source>
        <dbReference type="ARBA" id="ARBA00023054"/>
    </source>
</evidence>
<dbReference type="InterPro" id="IPR009057">
    <property type="entry name" value="Homeodomain-like_sf"/>
</dbReference>
<sequence>MTKAYQDIDNIDEATQKCANDLLKLLMSRVVQNVQKLGSRALNTVEIARQCKRLMVTYNIGQRLFAKYVMNQVVKSQGSLSELLSKPRHWNKLTDKGREAFRRMYGWISDEKAIDLLCSISPRRVHPAGDVKIEAPLAESLWETGASVAPYMQYPDSGSEYDENTSKKNQKIVESNSASPGCTQTRSSSRWRHDDIPKEKIITIFQNELAKLREQVCYVAALNSSSHSSSLISQNFTTNQTHLLFALKYRSGMSAITQEQLEQYAVLDTEEIVCQIKDYLSTHSISQRLFGEHVLGLSQGSVSDLLARPKPWSMLTQKGREPFIRMRLFLNEAAVITDGSVNQGDTSMRKFFEFFHRIFFFDSVCLLNHPFFSNKVIFSSNLTFGETILKMNVTETSNLFSKCDSWNHLSSHDKESFTLMNSWLHNSNGIEEILKNLPIKSESVQKNSSTASKTTSNKRKICRTVITDQQKEALKFVFEHDQHPSQRTIEQLSKKLSLNIRTVSNWFHNYRTRQKDLTELLEMASKPLPTNDWPTMVRTQISCKSLRNDSSKNCSDSQLDKAIARLQLLAAAKQS</sequence>
<organism evidence="17 19">
    <name type="scientific">Dracunculus medinensis</name>
    <name type="common">Guinea worm</name>
    <dbReference type="NCBI Taxonomy" id="318479"/>
    <lineage>
        <taxon>Eukaryota</taxon>
        <taxon>Metazoa</taxon>
        <taxon>Ecdysozoa</taxon>
        <taxon>Nematoda</taxon>
        <taxon>Chromadorea</taxon>
        <taxon>Rhabditida</taxon>
        <taxon>Spirurina</taxon>
        <taxon>Dracunculoidea</taxon>
        <taxon>Dracunculidae</taxon>
        <taxon>Dracunculus</taxon>
    </lineage>
</organism>
<dbReference type="PANTHER" id="PTHR14043:SF2">
    <property type="entry name" value="HOMEOBOX PROTEIN CUT"/>
    <property type="match status" value="1"/>
</dbReference>
<keyword evidence="6 10" id="KW-0238">DNA-binding</keyword>
<evidence type="ECO:0000313" key="18">
    <source>
        <dbReference type="Proteomes" id="UP000274756"/>
    </source>
</evidence>
<evidence type="ECO:0000256" key="12">
    <source>
        <dbReference type="RuleBase" id="RU361129"/>
    </source>
</evidence>
<keyword evidence="5" id="KW-0175">Coiled coil</keyword>
<accession>A0A0N4UQE3</accession>
<evidence type="ECO:0000256" key="9">
    <source>
        <dbReference type="ARBA" id="ARBA00023242"/>
    </source>
</evidence>
<keyword evidence="4 12" id="KW-0805">Transcription regulation</keyword>
<feature type="compositionally biased region" description="Polar residues" evidence="13">
    <location>
        <begin position="172"/>
        <end position="188"/>
    </location>
</feature>
<evidence type="ECO:0000256" key="8">
    <source>
        <dbReference type="ARBA" id="ARBA00023163"/>
    </source>
</evidence>
<dbReference type="AlphaFoldDB" id="A0A0N4UQE3"/>
<reference evidence="19" key="1">
    <citation type="submission" date="2017-02" db="UniProtKB">
        <authorList>
            <consortium name="WormBaseParasite"/>
        </authorList>
    </citation>
    <scope>IDENTIFICATION</scope>
</reference>
<keyword evidence="9 10" id="KW-0539">Nucleus</keyword>
<evidence type="ECO:0000256" key="1">
    <source>
        <dbReference type="ARBA" id="ARBA00004123"/>
    </source>
</evidence>
<dbReference type="PROSITE" id="PS00027">
    <property type="entry name" value="HOMEOBOX_1"/>
    <property type="match status" value="1"/>
</dbReference>
<dbReference type="SUPFAM" id="SSF46689">
    <property type="entry name" value="Homeodomain-like"/>
    <property type="match status" value="1"/>
</dbReference>
<dbReference type="GO" id="GO:0005634">
    <property type="term" value="C:nucleus"/>
    <property type="evidence" value="ECO:0007669"/>
    <property type="project" value="UniProtKB-SubCell"/>
</dbReference>
<keyword evidence="18" id="KW-1185">Reference proteome</keyword>
<dbReference type="PROSITE" id="PS50071">
    <property type="entry name" value="HOMEOBOX_2"/>
    <property type="match status" value="1"/>
</dbReference>
<feature type="domain" description="Homeobox" evidence="14">
    <location>
        <begin position="457"/>
        <end position="517"/>
    </location>
</feature>
<protein>
    <recommendedName>
        <fullName evidence="12">DNA-binding protein SATB</fullName>
    </recommendedName>
    <alternativeName>
        <fullName evidence="12">Special AT-rich sequence-binding protein</fullName>
    </alternativeName>
</protein>
<reference evidence="16 18" key="2">
    <citation type="submission" date="2018-11" db="EMBL/GenBank/DDBJ databases">
        <authorList>
            <consortium name="Pathogen Informatics"/>
        </authorList>
    </citation>
    <scope>NUCLEOTIDE SEQUENCE [LARGE SCALE GENOMIC DNA]</scope>
</reference>
<evidence type="ECO:0000313" key="17">
    <source>
        <dbReference type="Proteomes" id="UP000038040"/>
    </source>
</evidence>
<dbReference type="InterPro" id="IPR001356">
    <property type="entry name" value="HD"/>
</dbReference>
<name>A0A0N4UQE3_DRAME</name>
<evidence type="ECO:0000256" key="13">
    <source>
        <dbReference type="SAM" id="MobiDB-lite"/>
    </source>
</evidence>
<dbReference type="InterPro" id="IPR003350">
    <property type="entry name" value="CUT_dom"/>
</dbReference>
<proteinExistence type="inferred from homology"/>
<keyword evidence="8 12" id="KW-0804">Transcription</keyword>
<gene>
    <name evidence="16" type="ORF">DME_LOCUS3733</name>
</gene>
<dbReference type="SUPFAM" id="SSF47413">
    <property type="entry name" value="lambda repressor-like DNA-binding domains"/>
    <property type="match status" value="2"/>
</dbReference>
<evidence type="ECO:0000256" key="10">
    <source>
        <dbReference type="PROSITE-ProRule" id="PRU00108"/>
    </source>
</evidence>
<dbReference type="PANTHER" id="PTHR14043">
    <property type="entry name" value="CCAAT DISPLACEMENT PROTEIN-RELATED"/>
    <property type="match status" value="1"/>
</dbReference>
<evidence type="ECO:0000256" key="6">
    <source>
        <dbReference type="ARBA" id="ARBA00023125"/>
    </source>
</evidence>
<dbReference type="STRING" id="318479.A0A0N4UQE3"/>
<dbReference type="InterPro" id="IPR010982">
    <property type="entry name" value="Lambda_DNA-bd_dom_sf"/>
</dbReference>
<evidence type="ECO:0000313" key="19">
    <source>
        <dbReference type="WBParaSite" id="DME_0001022801-mRNA-1"/>
    </source>
</evidence>
<dbReference type="Gene3D" id="1.10.10.60">
    <property type="entry name" value="Homeodomain-like"/>
    <property type="match status" value="1"/>
</dbReference>
<evidence type="ECO:0000256" key="2">
    <source>
        <dbReference type="ARBA" id="ARBA00008190"/>
    </source>
</evidence>
<dbReference type="WBParaSite" id="DME_0001022801-mRNA-1">
    <property type="protein sequence ID" value="DME_0001022801-mRNA-1"/>
    <property type="gene ID" value="DME_0001022801"/>
</dbReference>
<evidence type="ECO:0000259" key="14">
    <source>
        <dbReference type="PROSITE" id="PS50071"/>
    </source>
</evidence>
<keyword evidence="7 10" id="KW-0371">Homeobox</keyword>
<dbReference type="InterPro" id="IPR017970">
    <property type="entry name" value="Homeobox_CS"/>
</dbReference>
<evidence type="ECO:0000259" key="15">
    <source>
        <dbReference type="PROSITE" id="PS51042"/>
    </source>
</evidence>
<evidence type="ECO:0000256" key="11">
    <source>
        <dbReference type="RuleBase" id="RU000682"/>
    </source>
</evidence>
<evidence type="ECO:0000313" key="16">
    <source>
        <dbReference type="EMBL" id="VDN53760.1"/>
    </source>
</evidence>
<feature type="DNA-binding region" description="Homeobox" evidence="10">
    <location>
        <begin position="459"/>
        <end position="518"/>
    </location>
</feature>
<dbReference type="CDD" id="cd00086">
    <property type="entry name" value="homeodomain"/>
    <property type="match status" value="1"/>
</dbReference>
<dbReference type="GO" id="GO:0000981">
    <property type="term" value="F:DNA-binding transcription factor activity, RNA polymerase II-specific"/>
    <property type="evidence" value="ECO:0007669"/>
    <property type="project" value="InterPro"/>
</dbReference>
<evidence type="ECO:0000256" key="4">
    <source>
        <dbReference type="ARBA" id="ARBA00023015"/>
    </source>
</evidence>
<evidence type="ECO:0000256" key="3">
    <source>
        <dbReference type="ARBA" id="ARBA00022737"/>
    </source>
</evidence>
<dbReference type="Pfam" id="PF02376">
    <property type="entry name" value="CUT"/>
    <property type="match status" value="2"/>
</dbReference>
<comment type="similarity">
    <text evidence="2 12">Belongs to the CUT homeobox family.</text>
</comment>
<feature type="domain" description="CUT" evidence="15">
    <location>
        <begin position="33"/>
        <end position="123"/>
    </location>
</feature>
<evidence type="ECO:0000256" key="7">
    <source>
        <dbReference type="ARBA" id="ARBA00023155"/>
    </source>
</evidence>
<dbReference type="PROSITE" id="PS51042">
    <property type="entry name" value="CUT"/>
    <property type="match status" value="2"/>
</dbReference>
<dbReference type="EMBL" id="UYYG01000176">
    <property type="protein sequence ID" value="VDN53760.1"/>
    <property type="molecule type" value="Genomic_DNA"/>
</dbReference>
<dbReference type="GO" id="GO:0000977">
    <property type="term" value="F:RNA polymerase II transcription regulatory region sequence-specific DNA binding"/>
    <property type="evidence" value="ECO:0007669"/>
    <property type="project" value="TreeGrafter"/>
</dbReference>
<dbReference type="FunFam" id="1.10.260.40:FF:000010">
    <property type="entry name" value="Cut-like homeobox 1a"/>
    <property type="match status" value="1"/>
</dbReference>
<dbReference type="FunFam" id="1.10.260.40:FF:000027">
    <property type="entry name" value="Homeobox protein cut-like"/>
    <property type="match status" value="1"/>
</dbReference>
<dbReference type="Gene3D" id="1.10.260.40">
    <property type="entry name" value="lambda repressor-like DNA-binding domains"/>
    <property type="match status" value="3"/>
</dbReference>
<dbReference type="Proteomes" id="UP000038040">
    <property type="component" value="Unplaced"/>
</dbReference>
<dbReference type="Proteomes" id="UP000274756">
    <property type="component" value="Unassembled WGS sequence"/>
</dbReference>